<organism evidence="2">
    <name type="scientific">Chlorella variabilis</name>
    <name type="common">Green alga</name>
    <dbReference type="NCBI Taxonomy" id="554065"/>
    <lineage>
        <taxon>Eukaryota</taxon>
        <taxon>Viridiplantae</taxon>
        <taxon>Chlorophyta</taxon>
        <taxon>core chlorophytes</taxon>
        <taxon>Trebouxiophyceae</taxon>
        <taxon>Chlorellales</taxon>
        <taxon>Chlorellaceae</taxon>
        <taxon>Chlorella clade</taxon>
        <taxon>Chlorella</taxon>
    </lineage>
</organism>
<dbReference type="GeneID" id="17354895"/>
<accession>E1ZET5</accession>
<dbReference type="RefSeq" id="XP_005847655.1">
    <property type="nucleotide sequence ID" value="XM_005847593.1"/>
</dbReference>
<protein>
    <submittedName>
        <fullName evidence="1">Uncharacterized protein</fullName>
    </submittedName>
</protein>
<dbReference type="Gene3D" id="1.10.1200.210">
    <property type="entry name" value="Chaperonin-like RbcX"/>
    <property type="match status" value="1"/>
</dbReference>
<dbReference type="SUPFAM" id="SSF158615">
    <property type="entry name" value="RbcX-like"/>
    <property type="match status" value="1"/>
</dbReference>
<dbReference type="Proteomes" id="UP000008141">
    <property type="component" value="Unassembled WGS sequence"/>
</dbReference>
<sequence length="171" mass="19787">MNPNDTPLRDGNRDRLMGLLTERAAKTLLFYFTELNPTLMQWLEYYMQQNPIPREGSWDDVSGENFLRKLLSMPVAQTQWDFYGRDKMFSKSSPLGVDPRNIAQRIMEIRSQIAKEWIEELKQVSEENAILMRETVTTSFVLANLAVVDPSQAHDGTHPELVHPDFAKDDE</sequence>
<dbReference type="KEGG" id="cvr:CHLNCDRAFT_134022"/>
<dbReference type="eggNOG" id="ENOG502SVG8">
    <property type="taxonomic scope" value="Eukaryota"/>
</dbReference>
<evidence type="ECO:0000313" key="1">
    <source>
        <dbReference type="EMBL" id="EFN55553.1"/>
    </source>
</evidence>
<reference evidence="1 2" key="1">
    <citation type="journal article" date="2010" name="Plant Cell">
        <title>The Chlorella variabilis NC64A genome reveals adaptation to photosymbiosis, coevolution with viruses, and cryptic sex.</title>
        <authorList>
            <person name="Blanc G."/>
            <person name="Duncan G."/>
            <person name="Agarkova I."/>
            <person name="Borodovsky M."/>
            <person name="Gurnon J."/>
            <person name="Kuo A."/>
            <person name="Lindquist E."/>
            <person name="Lucas S."/>
            <person name="Pangilinan J."/>
            <person name="Polle J."/>
            <person name="Salamov A."/>
            <person name="Terry A."/>
            <person name="Yamada T."/>
            <person name="Dunigan D.D."/>
            <person name="Grigoriev I.V."/>
            <person name="Claverie J.M."/>
            <person name="Van Etten J.L."/>
        </authorList>
    </citation>
    <scope>NUCLEOTIDE SEQUENCE [LARGE SCALE GENOMIC DNA]</scope>
    <source>
        <strain evidence="1 2">NC64A</strain>
    </source>
</reference>
<dbReference type="AlphaFoldDB" id="E1ZET5"/>
<dbReference type="OrthoDB" id="546456at2759"/>
<evidence type="ECO:0000313" key="2">
    <source>
        <dbReference type="Proteomes" id="UP000008141"/>
    </source>
</evidence>
<dbReference type="InParanoid" id="E1ZET5"/>
<gene>
    <name evidence="1" type="ORF">CHLNCDRAFT_134022</name>
</gene>
<dbReference type="InterPro" id="IPR038052">
    <property type="entry name" value="Chaperonin_RbcX_sf"/>
</dbReference>
<dbReference type="EMBL" id="GL433844">
    <property type="protein sequence ID" value="EFN55553.1"/>
    <property type="molecule type" value="Genomic_DNA"/>
</dbReference>
<keyword evidence="2" id="KW-1185">Reference proteome</keyword>
<name>E1ZET5_CHLVA</name>
<dbReference type="STRING" id="554065.E1ZET5"/>
<proteinExistence type="predicted"/>